<keyword evidence="3 6" id="KW-0812">Transmembrane</keyword>
<dbReference type="PANTHER" id="PTHR42770:SF11">
    <property type="entry name" value="INNER MEMBRANE TRANSPORT PROTEIN YBAT"/>
    <property type="match status" value="1"/>
</dbReference>
<proteinExistence type="predicted"/>
<keyword evidence="7" id="KW-0614">Plasmid</keyword>
<feature type="transmembrane region" description="Helical" evidence="6">
    <location>
        <begin position="416"/>
        <end position="435"/>
    </location>
</feature>
<dbReference type="EMBL" id="CP064790">
    <property type="protein sequence ID" value="QSG13501.1"/>
    <property type="molecule type" value="Genomic_DNA"/>
</dbReference>
<organism evidence="7 8">
    <name type="scientific">Halapricum desulfuricans</name>
    <dbReference type="NCBI Taxonomy" id="2841257"/>
    <lineage>
        <taxon>Archaea</taxon>
        <taxon>Methanobacteriati</taxon>
        <taxon>Methanobacteriota</taxon>
        <taxon>Stenosarchaea group</taxon>
        <taxon>Halobacteria</taxon>
        <taxon>Halobacteriales</taxon>
        <taxon>Haloarculaceae</taxon>
        <taxon>Halapricum</taxon>
    </lineage>
</organism>
<dbReference type="InterPro" id="IPR050367">
    <property type="entry name" value="APC_superfamily"/>
</dbReference>
<dbReference type="GeneID" id="68862619"/>
<keyword evidence="5 6" id="KW-0472">Membrane</keyword>
<dbReference type="Gene3D" id="1.20.1740.10">
    <property type="entry name" value="Amino acid/polyamine transporter I"/>
    <property type="match status" value="1"/>
</dbReference>
<comment type="subcellular location">
    <subcellularLocation>
        <location evidence="1">Cell membrane</location>
        <topology evidence="1">Multi-pass membrane protein</topology>
    </subcellularLocation>
</comment>
<evidence type="ECO:0000313" key="8">
    <source>
        <dbReference type="Proteomes" id="UP000663305"/>
    </source>
</evidence>
<evidence type="ECO:0000256" key="3">
    <source>
        <dbReference type="ARBA" id="ARBA00022692"/>
    </source>
</evidence>
<evidence type="ECO:0000256" key="1">
    <source>
        <dbReference type="ARBA" id="ARBA00004651"/>
    </source>
</evidence>
<geneLocation type="plasmid" evidence="7 8">
    <name>pHSR-Bgl01</name>
</geneLocation>
<feature type="transmembrane region" description="Helical" evidence="6">
    <location>
        <begin position="135"/>
        <end position="153"/>
    </location>
</feature>
<gene>
    <name evidence="7" type="primary">potE</name>
    <name evidence="7" type="ORF">HSBGL_4087</name>
</gene>
<dbReference type="Pfam" id="PF13520">
    <property type="entry name" value="AA_permease_2"/>
    <property type="match status" value="1"/>
</dbReference>
<evidence type="ECO:0000256" key="2">
    <source>
        <dbReference type="ARBA" id="ARBA00022475"/>
    </source>
</evidence>
<feature type="transmembrane region" description="Helical" evidence="6">
    <location>
        <begin position="334"/>
        <end position="355"/>
    </location>
</feature>
<evidence type="ECO:0000313" key="7">
    <source>
        <dbReference type="EMBL" id="QSG13501.1"/>
    </source>
</evidence>
<evidence type="ECO:0000256" key="4">
    <source>
        <dbReference type="ARBA" id="ARBA00022989"/>
    </source>
</evidence>
<feature type="transmembrane region" description="Helical" evidence="6">
    <location>
        <begin position="235"/>
        <end position="259"/>
    </location>
</feature>
<feature type="transmembrane region" description="Helical" evidence="6">
    <location>
        <begin position="93"/>
        <end position="115"/>
    </location>
</feature>
<accession>A0A897NML8</accession>
<feature type="transmembrane region" description="Helical" evidence="6">
    <location>
        <begin position="21"/>
        <end position="41"/>
    </location>
</feature>
<feature type="transmembrane region" description="Helical" evidence="6">
    <location>
        <begin position="271"/>
        <end position="292"/>
    </location>
</feature>
<keyword evidence="2" id="KW-1003">Cell membrane</keyword>
<sequence length="448" mass="48216">MTLLSSLLKRTRSGKLGLIEVVAMGVGGMVSGGIYAVLGVAMQQAGNAVPLSYFIAGIITLLTAYSYLKLTFHFGEHAGAFTFVEHLVDHPSIAAYTGWVLVVGYIGVMAMYAFAFGAYTLTAARAIVGIDLPQLLRPVISVVIVALFVGLNLSGVRETGLFEDIAVYIKIVILLSLAGLGIVFFQGDPTAVDFFNEGYISPITGFAVIFVSYEGFQLLIYDYEEIDDVERTLPIGMYLAIVIAILIYVSVSFMATLQLTPEQLIVHEETALAAAVSNIPFLGAAGFVLVILSAMKSTSSGINATLFGASRLAHEIATEGAIPRLFSFRNREGIPVYSLLLMGGLTATFAALGTLKQITEFGSIAFLIADAVTNFVNLRLADETGSNRLFPALGLIGTTVAIPIVLYHLYRTDIEILLWVVGIFLTLFLLESLYLDRSPFEPEIDDDA</sequence>
<dbReference type="InterPro" id="IPR002293">
    <property type="entry name" value="AA/rel_permease1"/>
</dbReference>
<name>A0A897NML8_9EURY</name>
<feature type="transmembrane region" description="Helical" evidence="6">
    <location>
        <begin position="199"/>
        <end position="223"/>
    </location>
</feature>
<reference evidence="7" key="1">
    <citation type="submission" date="2020-11" db="EMBL/GenBank/DDBJ databases">
        <title>Carbohydrate-dependent, anaerobic sulfur respiration: A novel catabolism in halophilic archaea.</title>
        <authorList>
            <person name="Sorokin D.Y."/>
            <person name="Messina E."/>
            <person name="Smedile F."/>
            <person name="La Cono V."/>
            <person name="Hallsworth J.E."/>
            <person name="Yakimov M.M."/>
        </authorList>
    </citation>
    <scope>NUCLEOTIDE SEQUENCE</scope>
    <source>
        <strain evidence="7">HSR-Bgl</strain>
        <plasmid evidence="7">pHSR-Bgl01</plasmid>
    </source>
</reference>
<keyword evidence="4 6" id="KW-1133">Transmembrane helix</keyword>
<evidence type="ECO:0000256" key="6">
    <source>
        <dbReference type="SAM" id="Phobius"/>
    </source>
</evidence>
<dbReference type="GO" id="GO:0022857">
    <property type="term" value="F:transmembrane transporter activity"/>
    <property type="evidence" value="ECO:0007669"/>
    <property type="project" value="InterPro"/>
</dbReference>
<dbReference type="GO" id="GO:0005886">
    <property type="term" value="C:plasma membrane"/>
    <property type="evidence" value="ECO:0007669"/>
    <property type="project" value="UniProtKB-SubCell"/>
</dbReference>
<dbReference type="AlphaFoldDB" id="A0A897NML8"/>
<dbReference type="RefSeq" id="WP_229126488.1">
    <property type="nucleotide sequence ID" value="NZ_CP064790.1"/>
</dbReference>
<feature type="transmembrane region" description="Helical" evidence="6">
    <location>
        <begin position="53"/>
        <end position="72"/>
    </location>
</feature>
<feature type="transmembrane region" description="Helical" evidence="6">
    <location>
        <begin position="390"/>
        <end position="410"/>
    </location>
</feature>
<feature type="transmembrane region" description="Helical" evidence="6">
    <location>
        <begin position="165"/>
        <end position="187"/>
    </location>
</feature>
<protein>
    <submittedName>
        <fullName evidence="7">Amino acid transporter</fullName>
    </submittedName>
</protein>
<dbReference type="Proteomes" id="UP000663305">
    <property type="component" value="Plasmid pHSR-Bgl01"/>
</dbReference>
<evidence type="ECO:0000256" key="5">
    <source>
        <dbReference type="ARBA" id="ARBA00023136"/>
    </source>
</evidence>
<dbReference type="PIRSF" id="PIRSF006060">
    <property type="entry name" value="AA_transporter"/>
    <property type="match status" value="1"/>
</dbReference>
<dbReference type="PANTHER" id="PTHR42770">
    <property type="entry name" value="AMINO ACID TRANSPORTER-RELATED"/>
    <property type="match status" value="1"/>
</dbReference>